<keyword evidence="3" id="KW-0418">Kinase</keyword>
<dbReference type="Pfam" id="PF13581">
    <property type="entry name" value="HATPase_c_2"/>
    <property type="match status" value="1"/>
</dbReference>
<dbReference type="EMBL" id="FRBI01000012">
    <property type="protein sequence ID" value="SHM59901.1"/>
    <property type="molecule type" value="Genomic_DNA"/>
</dbReference>
<dbReference type="SUPFAM" id="SSF55874">
    <property type="entry name" value="ATPase domain of HSP90 chaperone/DNA topoisomerase II/histidine kinase"/>
    <property type="match status" value="1"/>
</dbReference>
<evidence type="ECO:0000313" key="4">
    <source>
        <dbReference type="Proteomes" id="UP000184111"/>
    </source>
</evidence>
<sequence length="146" mass="15938">MEPFTTDRQVTVTVPVETGPEPVVARWPLSGRSVGRARRELRGTLSAWGLDHLAEPAELVLSELLGNAVRHARTPAGRLVETRYERMPEGVRIEVHDANDGLPQMRRAADDDEGGRGLALVDALTGRRWGVSSREGVGKLVWALVG</sequence>
<dbReference type="STRING" id="310782.SAMN05216499_112137"/>
<evidence type="ECO:0000256" key="1">
    <source>
        <dbReference type="ARBA" id="ARBA00022527"/>
    </source>
</evidence>
<keyword evidence="3" id="KW-0808">Transferase</keyword>
<dbReference type="InterPro" id="IPR003594">
    <property type="entry name" value="HATPase_dom"/>
</dbReference>
<dbReference type="OrthoDB" id="4251531at2"/>
<dbReference type="CDD" id="cd16936">
    <property type="entry name" value="HATPase_RsbW-like"/>
    <property type="match status" value="1"/>
</dbReference>
<dbReference type="GO" id="GO:0004674">
    <property type="term" value="F:protein serine/threonine kinase activity"/>
    <property type="evidence" value="ECO:0007669"/>
    <property type="project" value="UniProtKB-KW"/>
</dbReference>
<dbReference type="InterPro" id="IPR036890">
    <property type="entry name" value="HATPase_C_sf"/>
</dbReference>
<dbReference type="Proteomes" id="UP000184111">
    <property type="component" value="Unassembled WGS sequence"/>
</dbReference>
<organism evidence="3 4">
    <name type="scientific">Actinacidiphila paucisporea</name>
    <dbReference type="NCBI Taxonomy" id="310782"/>
    <lineage>
        <taxon>Bacteria</taxon>
        <taxon>Bacillati</taxon>
        <taxon>Actinomycetota</taxon>
        <taxon>Actinomycetes</taxon>
        <taxon>Kitasatosporales</taxon>
        <taxon>Streptomycetaceae</taxon>
        <taxon>Actinacidiphila</taxon>
    </lineage>
</organism>
<reference evidence="3 4" key="1">
    <citation type="submission" date="2016-11" db="EMBL/GenBank/DDBJ databases">
        <authorList>
            <person name="Jaros S."/>
            <person name="Januszkiewicz K."/>
            <person name="Wedrychowicz H."/>
        </authorList>
    </citation>
    <scope>NUCLEOTIDE SEQUENCE [LARGE SCALE GENOMIC DNA]</scope>
    <source>
        <strain evidence="3 4">CGMCC 4.2025</strain>
    </source>
</reference>
<dbReference type="InterPro" id="IPR050267">
    <property type="entry name" value="Anti-sigma-factor_SerPK"/>
</dbReference>
<dbReference type="Gene3D" id="3.30.565.10">
    <property type="entry name" value="Histidine kinase-like ATPase, C-terminal domain"/>
    <property type="match status" value="1"/>
</dbReference>
<dbReference type="PANTHER" id="PTHR35526:SF3">
    <property type="entry name" value="ANTI-SIGMA-F FACTOR RSBW"/>
    <property type="match status" value="1"/>
</dbReference>
<gene>
    <name evidence="3" type="ORF">SAMN05216499_112137</name>
</gene>
<accession>A0A1M7K400</accession>
<proteinExistence type="predicted"/>
<keyword evidence="1" id="KW-0723">Serine/threonine-protein kinase</keyword>
<evidence type="ECO:0000259" key="2">
    <source>
        <dbReference type="Pfam" id="PF13581"/>
    </source>
</evidence>
<dbReference type="AlphaFoldDB" id="A0A1M7K400"/>
<name>A0A1M7K400_9ACTN</name>
<evidence type="ECO:0000313" key="3">
    <source>
        <dbReference type="EMBL" id="SHM59901.1"/>
    </source>
</evidence>
<feature type="domain" description="Histidine kinase/HSP90-like ATPase" evidence="2">
    <location>
        <begin position="32"/>
        <end position="127"/>
    </location>
</feature>
<protein>
    <submittedName>
        <fullName evidence="3">Anti-sigma regulatory factor (Ser/Thr protein kinase)</fullName>
    </submittedName>
</protein>
<dbReference type="PANTHER" id="PTHR35526">
    <property type="entry name" value="ANTI-SIGMA-F FACTOR RSBW-RELATED"/>
    <property type="match status" value="1"/>
</dbReference>
<keyword evidence="4" id="KW-1185">Reference proteome</keyword>
<dbReference type="RefSeq" id="WP_079189881.1">
    <property type="nucleotide sequence ID" value="NZ_FRBI01000012.1"/>
</dbReference>